<keyword evidence="3" id="KW-1185">Reference proteome</keyword>
<organism evidence="2 3">
    <name type="scientific">Chryseobacterium elymi</name>
    <dbReference type="NCBI Taxonomy" id="395936"/>
    <lineage>
        <taxon>Bacteria</taxon>
        <taxon>Pseudomonadati</taxon>
        <taxon>Bacteroidota</taxon>
        <taxon>Flavobacteriia</taxon>
        <taxon>Flavobacteriales</taxon>
        <taxon>Weeksellaceae</taxon>
        <taxon>Chryseobacterium group</taxon>
        <taxon>Chryseobacterium</taxon>
    </lineage>
</organism>
<evidence type="ECO:0000313" key="3">
    <source>
        <dbReference type="Proteomes" id="UP000257030"/>
    </source>
</evidence>
<name>A0A3D9DPR9_9FLAO</name>
<feature type="transmembrane region" description="Helical" evidence="1">
    <location>
        <begin position="41"/>
        <end position="62"/>
    </location>
</feature>
<evidence type="ECO:0000256" key="1">
    <source>
        <dbReference type="SAM" id="Phobius"/>
    </source>
</evidence>
<sequence length="104" mass="12217">MKRNKILFGTMLFSLIYVLLGTLAVLVSFPEYALFGFDYNSTLWTPLVIITYPVNILLFGLVMVDVSFLSIFILQTIVFLILWFILYKLVLYYFKIKSRKKNNN</sequence>
<evidence type="ECO:0000313" key="2">
    <source>
        <dbReference type="EMBL" id="REC79831.1"/>
    </source>
</evidence>
<feature type="transmembrane region" description="Helical" evidence="1">
    <location>
        <begin position="6"/>
        <end position="29"/>
    </location>
</feature>
<dbReference type="AlphaFoldDB" id="A0A3D9DPR9"/>
<reference evidence="2 3" key="1">
    <citation type="journal article" date="2010" name="Syst. Appl. Microbiol.">
        <title>Four new species of Chryseobacterium from the rhizosphere of coastal sand dune plants, Chryseobacterium elymi sp. nov., Chryseobacterium hagamense sp. nov., Chryseobacterium lathyri sp. nov. and Chryseobacterium rhizosphaerae sp. nov.</title>
        <authorList>
            <person name="Cho S.H."/>
            <person name="Lee K.S."/>
            <person name="Shin D.S."/>
            <person name="Han J.H."/>
            <person name="Park K.S."/>
            <person name="Lee C.H."/>
            <person name="Park K.H."/>
            <person name="Kim S.B."/>
        </authorList>
    </citation>
    <scope>NUCLEOTIDE SEQUENCE [LARGE SCALE GENOMIC DNA]</scope>
    <source>
        <strain evidence="2 3">KCTC 22547</strain>
    </source>
</reference>
<accession>A0A3D9DPR9</accession>
<comment type="caution">
    <text evidence="2">The sequence shown here is derived from an EMBL/GenBank/DDBJ whole genome shotgun (WGS) entry which is preliminary data.</text>
</comment>
<keyword evidence="1" id="KW-0472">Membrane</keyword>
<feature type="transmembrane region" description="Helical" evidence="1">
    <location>
        <begin position="68"/>
        <end position="94"/>
    </location>
</feature>
<dbReference type="Proteomes" id="UP000257030">
    <property type="component" value="Unassembled WGS sequence"/>
</dbReference>
<proteinExistence type="predicted"/>
<keyword evidence="1" id="KW-0812">Transmembrane</keyword>
<protein>
    <submittedName>
        <fullName evidence="2">Uncharacterized protein</fullName>
    </submittedName>
</protein>
<gene>
    <name evidence="2" type="ORF">DRF60_05380</name>
</gene>
<dbReference type="EMBL" id="QNUH01000003">
    <property type="protein sequence ID" value="REC79831.1"/>
    <property type="molecule type" value="Genomic_DNA"/>
</dbReference>
<keyword evidence="1" id="KW-1133">Transmembrane helix</keyword>